<sequence length="140" mass="15458">MIPLFAKRHIMYSKEYRNMKANYLAGGRKPVGQAMIIRALRVLNARQEPATAGAIRRQEPSLSRSTLMAGLASLVRTAGLIPMPLDGAPSINTYTLATYSHRAGVKLSDTDLRYYTRMENTALLMLSEHEKAKAVLTHGA</sequence>
<accession>A0A3M3FLG4</accession>
<protein>
    <submittedName>
        <fullName evidence="1">Uncharacterized protein</fullName>
    </submittedName>
</protein>
<organism evidence="1 2">
    <name type="scientific">Pseudomonas savastanoi pv. glycinea</name>
    <name type="common">Pseudomonas syringae pv. glycinea</name>
    <dbReference type="NCBI Taxonomy" id="318"/>
    <lineage>
        <taxon>Bacteria</taxon>
        <taxon>Pseudomonadati</taxon>
        <taxon>Pseudomonadota</taxon>
        <taxon>Gammaproteobacteria</taxon>
        <taxon>Pseudomonadales</taxon>
        <taxon>Pseudomonadaceae</taxon>
        <taxon>Pseudomonas</taxon>
    </lineage>
</organism>
<dbReference type="AlphaFoldDB" id="A0A3M3FLG4"/>
<evidence type="ECO:0000313" key="1">
    <source>
        <dbReference type="EMBL" id="RMM62731.1"/>
    </source>
</evidence>
<reference evidence="1 2" key="1">
    <citation type="submission" date="2018-08" db="EMBL/GenBank/DDBJ databases">
        <title>Recombination of ecologically and evolutionarily significant loci maintains genetic cohesion in the Pseudomonas syringae species complex.</title>
        <authorList>
            <person name="Dillon M."/>
            <person name="Thakur S."/>
            <person name="Almeida R.N.D."/>
            <person name="Weir B.S."/>
            <person name="Guttman D.S."/>
        </authorList>
    </citation>
    <scope>NUCLEOTIDE SEQUENCE [LARGE SCALE GENOMIC DNA]</scope>
    <source>
        <strain evidence="1 2">ICMP 4332</strain>
    </source>
</reference>
<dbReference type="EMBL" id="RBOM01000188">
    <property type="protein sequence ID" value="RMM62731.1"/>
    <property type="molecule type" value="Genomic_DNA"/>
</dbReference>
<dbReference type="Proteomes" id="UP000279057">
    <property type="component" value="Unassembled WGS sequence"/>
</dbReference>
<proteinExistence type="predicted"/>
<name>A0A3M3FLG4_PSESG</name>
<comment type="caution">
    <text evidence="1">The sequence shown here is derived from an EMBL/GenBank/DDBJ whole genome shotgun (WGS) entry which is preliminary data.</text>
</comment>
<evidence type="ECO:0000313" key="2">
    <source>
        <dbReference type="Proteomes" id="UP000279057"/>
    </source>
</evidence>
<gene>
    <name evidence="1" type="ORF">ALQ74_01838</name>
</gene>